<dbReference type="PANTHER" id="PTHR43156">
    <property type="entry name" value="STAGE II SPORULATION PROTEIN E-RELATED"/>
    <property type="match status" value="1"/>
</dbReference>
<dbReference type="GO" id="GO:0016791">
    <property type="term" value="F:phosphatase activity"/>
    <property type="evidence" value="ECO:0007669"/>
    <property type="project" value="TreeGrafter"/>
</dbReference>
<keyword evidence="4" id="KW-1185">Reference proteome</keyword>
<dbReference type="SUPFAM" id="SSF81606">
    <property type="entry name" value="PP2C-like"/>
    <property type="match status" value="1"/>
</dbReference>
<dbReference type="EMBL" id="CP136920">
    <property type="protein sequence ID" value="WOO42010.1"/>
    <property type="molecule type" value="Genomic_DNA"/>
</dbReference>
<keyword evidence="3" id="KW-0547">Nucleotide-binding</keyword>
<dbReference type="Pfam" id="PF13581">
    <property type="entry name" value="HATPase_c_2"/>
    <property type="match status" value="1"/>
</dbReference>
<evidence type="ECO:0000313" key="4">
    <source>
        <dbReference type="Proteomes" id="UP001304300"/>
    </source>
</evidence>
<dbReference type="InterPro" id="IPR001932">
    <property type="entry name" value="PPM-type_phosphatase-like_dom"/>
</dbReference>
<sequence length="571" mass="64308">MDAVEENVDFQQLHVEQACIPSDLTAIQPVRERFISFLLSLGVNDKEKQGWKLVFTEITNNAILHGGGGDVKIDWYVSKYKINLIVNDTGNGPELSRLENPELPEDPISESGRGLFIISEFADRVYWSSGSDGFSIRIEKTYARLNSLLPASPELDPILDELSGAYESLASFHSLAKNLIHSYEISSFFDGALNDFSEIHEFSKISIVPSINIKRTLFSQLEHSNFYQSDESLPEILSALAMTQKEYVWDQNDRVGTSEIDVRVYDFAEQGCIIPISHDEHCYGVIIALRANGIEAIKSHSIESLRTLGEIFGIACANMRLRLERDKSQQYERELQIAVGIQRSLLPIIQPLDSIFYEASIKQISSLDVAGDYCETRHDESGNLVVAIIDVMGKGVSAALLASIFRSAFDLVHNYTHLDEMLEAINDVLCRQLGEMTMFVTCTVLRFNSNCAFLEQVNAGHCRTLIFPARDDLLEIEPSGPPLGLSCGVKYETERFNIEKGCEIFLVSDGCYEWRKNNEMFGWAAMTDFFNRKRCDGIENLWNALISEIQHGDTANQFSDDLTLFHLKVIK</sequence>
<evidence type="ECO:0000256" key="1">
    <source>
        <dbReference type="ARBA" id="ARBA00022801"/>
    </source>
</evidence>
<feature type="domain" description="PPM-type phosphatase" evidence="2">
    <location>
        <begin position="356"/>
        <end position="569"/>
    </location>
</feature>
<dbReference type="InterPro" id="IPR036890">
    <property type="entry name" value="HATPase_C_sf"/>
</dbReference>
<dbReference type="Pfam" id="PF07228">
    <property type="entry name" value="SpoIIE"/>
    <property type="match status" value="1"/>
</dbReference>
<evidence type="ECO:0000259" key="2">
    <source>
        <dbReference type="SMART" id="SM00331"/>
    </source>
</evidence>
<name>A0AAQ3LDQ5_9BACT</name>
<dbReference type="Gene3D" id="3.30.565.10">
    <property type="entry name" value="Histidine kinase-like ATPase, C-terminal domain"/>
    <property type="match status" value="1"/>
</dbReference>
<accession>A0AAQ3LDQ5</accession>
<keyword evidence="1" id="KW-0378">Hydrolase</keyword>
<dbReference type="RefSeq" id="WP_317834494.1">
    <property type="nucleotide sequence ID" value="NZ_CP136920.1"/>
</dbReference>
<dbReference type="Proteomes" id="UP001304300">
    <property type="component" value="Chromosome"/>
</dbReference>
<gene>
    <name evidence="3" type="ORF">RZN69_02840</name>
</gene>
<dbReference type="AlphaFoldDB" id="A0AAQ3LDQ5"/>
<dbReference type="GO" id="GO:0005524">
    <property type="term" value="F:ATP binding"/>
    <property type="evidence" value="ECO:0007669"/>
    <property type="project" value="UniProtKB-KW"/>
</dbReference>
<keyword evidence="3" id="KW-0067">ATP-binding</keyword>
<organism evidence="3 4">
    <name type="scientific">Rubellicoccus peritrichatus</name>
    <dbReference type="NCBI Taxonomy" id="3080537"/>
    <lineage>
        <taxon>Bacteria</taxon>
        <taxon>Pseudomonadati</taxon>
        <taxon>Verrucomicrobiota</taxon>
        <taxon>Opitutia</taxon>
        <taxon>Puniceicoccales</taxon>
        <taxon>Cerasicoccaceae</taxon>
        <taxon>Rubellicoccus</taxon>
    </lineage>
</organism>
<protein>
    <submittedName>
        <fullName evidence="3">ATP-binding SpoIIE family protein phosphatase</fullName>
    </submittedName>
</protein>
<dbReference type="Gene3D" id="3.60.40.10">
    <property type="entry name" value="PPM-type phosphatase domain"/>
    <property type="match status" value="1"/>
</dbReference>
<dbReference type="InterPro" id="IPR036457">
    <property type="entry name" value="PPM-type-like_dom_sf"/>
</dbReference>
<dbReference type="PANTHER" id="PTHR43156:SF2">
    <property type="entry name" value="STAGE II SPORULATION PROTEIN E"/>
    <property type="match status" value="1"/>
</dbReference>
<dbReference type="CDD" id="cd16936">
    <property type="entry name" value="HATPase_RsbW-like"/>
    <property type="match status" value="1"/>
</dbReference>
<dbReference type="SUPFAM" id="SSF55874">
    <property type="entry name" value="ATPase domain of HSP90 chaperone/DNA topoisomerase II/histidine kinase"/>
    <property type="match status" value="1"/>
</dbReference>
<dbReference type="InterPro" id="IPR052016">
    <property type="entry name" value="Bact_Sigma-Reg"/>
</dbReference>
<dbReference type="KEGG" id="puo:RZN69_02840"/>
<reference evidence="3 4" key="1">
    <citation type="submission" date="2023-10" db="EMBL/GenBank/DDBJ databases">
        <title>Rubellicoccus peritrichatus gen. nov., sp. nov., isolated from an algae of coral reef tank.</title>
        <authorList>
            <person name="Luo J."/>
        </authorList>
    </citation>
    <scope>NUCLEOTIDE SEQUENCE [LARGE SCALE GENOMIC DNA]</scope>
    <source>
        <strain evidence="3 4">CR14</strain>
    </source>
</reference>
<dbReference type="SMART" id="SM00331">
    <property type="entry name" value="PP2C_SIG"/>
    <property type="match status" value="1"/>
</dbReference>
<proteinExistence type="predicted"/>
<dbReference type="InterPro" id="IPR003594">
    <property type="entry name" value="HATPase_dom"/>
</dbReference>
<evidence type="ECO:0000313" key="3">
    <source>
        <dbReference type="EMBL" id="WOO42010.1"/>
    </source>
</evidence>